<accession>A0A5N5T8P3</accession>
<reference evidence="1 2" key="1">
    <citation type="journal article" date="2019" name="PLoS Biol.">
        <title>Sex chromosomes control vertical transmission of feminizing Wolbachia symbionts in an isopod.</title>
        <authorList>
            <person name="Becking T."/>
            <person name="Chebbi M.A."/>
            <person name="Giraud I."/>
            <person name="Moumen B."/>
            <person name="Laverre T."/>
            <person name="Caubet Y."/>
            <person name="Peccoud J."/>
            <person name="Gilbert C."/>
            <person name="Cordaux R."/>
        </authorList>
    </citation>
    <scope>NUCLEOTIDE SEQUENCE [LARGE SCALE GENOMIC DNA]</scope>
    <source>
        <strain evidence="1">ANa2</strain>
        <tissue evidence="1">Whole body excluding digestive tract and cuticle</tissue>
    </source>
</reference>
<protein>
    <submittedName>
        <fullName evidence="1">Uncharacterized protein</fullName>
    </submittedName>
</protein>
<evidence type="ECO:0000313" key="2">
    <source>
        <dbReference type="Proteomes" id="UP000326759"/>
    </source>
</evidence>
<comment type="caution">
    <text evidence="1">The sequence shown here is derived from an EMBL/GenBank/DDBJ whole genome shotgun (WGS) entry which is preliminary data.</text>
</comment>
<dbReference type="AlphaFoldDB" id="A0A5N5T8P3"/>
<gene>
    <name evidence="1" type="ORF">Anas_11485</name>
</gene>
<evidence type="ECO:0000313" key="1">
    <source>
        <dbReference type="EMBL" id="KAB7502408.1"/>
    </source>
</evidence>
<dbReference type="EMBL" id="SEYY01007625">
    <property type="protein sequence ID" value="KAB7502408.1"/>
    <property type="molecule type" value="Genomic_DNA"/>
</dbReference>
<keyword evidence="2" id="KW-1185">Reference proteome</keyword>
<sequence>MPVMLRGLLSNCTLFLDKLFIVFDDKLNTKTEFKLNFCFIFFYYFVTGSSKYPQIGLCQIFIFQRETYYI</sequence>
<name>A0A5N5T8P3_9CRUS</name>
<dbReference type="Proteomes" id="UP000326759">
    <property type="component" value="Unassembled WGS sequence"/>
</dbReference>
<proteinExistence type="predicted"/>
<organism evidence="1 2">
    <name type="scientific">Armadillidium nasatum</name>
    <dbReference type="NCBI Taxonomy" id="96803"/>
    <lineage>
        <taxon>Eukaryota</taxon>
        <taxon>Metazoa</taxon>
        <taxon>Ecdysozoa</taxon>
        <taxon>Arthropoda</taxon>
        <taxon>Crustacea</taxon>
        <taxon>Multicrustacea</taxon>
        <taxon>Malacostraca</taxon>
        <taxon>Eumalacostraca</taxon>
        <taxon>Peracarida</taxon>
        <taxon>Isopoda</taxon>
        <taxon>Oniscidea</taxon>
        <taxon>Crinocheta</taxon>
        <taxon>Armadillidiidae</taxon>
        <taxon>Armadillidium</taxon>
    </lineage>
</organism>